<dbReference type="OrthoDB" id="341511at2759"/>
<feature type="domain" description="RecQ mediated genome instability protein 1 OB-fold" evidence="4">
    <location>
        <begin position="124"/>
        <end position="224"/>
    </location>
</feature>
<dbReference type="PANTHER" id="PTHR14790">
    <property type="entry name" value="RECQ-MEDIATED GENOME INSTABILITY PROTEIN 1 RMI1"/>
    <property type="match status" value="1"/>
</dbReference>
<dbReference type="PANTHER" id="PTHR14790:SF15">
    <property type="entry name" value="RECQ-MEDIATED GENOME INSTABILITY PROTEIN 1"/>
    <property type="match status" value="1"/>
</dbReference>
<evidence type="ECO:0000256" key="1">
    <source>
        <dbReference type="ARBA" id="ARBA00006395"/>
    </source>
</evidence>
<comment type="similarity">
    <text evidence="1">Belongs to the RMI1 family.</text>
</comment>
<dbReference type="Gene3D" id="2.40.50.770">
    <property type="entry name" value="RecQ-mediated genome instability protein Rmi1, C-terminal domain"/>
    <property type="match status" value="1"/>
</dbReference>
<evidence type="ECO:0000256" key="3">
    <source>
        <dbReference type="SAM" id="MobiDB-lite"/>
    </source>
</evidence>
<dbReference type="AlphaFoldDB" id="A0A0S4ILE1"/>
<sequence>MSSSSSGVLPTSWGVQWRAGSSQISVTEFLSSDLVDLVQRRALILPFLSGEESTSSSSSSSFEAASSAAGCPSVITLHKTANPNNSTTTSTRGSLSEVVSTEGWGLLQLQYMHNILEALPQRVHHQASRVEDEEDGGGGGGGGGGSYRKRRIAKLLLTDGRYSIVAMERGSQHGGCEALDSICFGAKLRITASVLPIRCGIVLLDAQSFFVVGGSVRALQLHWDSVMKRLHKQLCGGPPQREDVVAAPLGGSIGLVNVPQQQPSLPPSLPAHVNAPRTINNSHPQQNHRQQHQPPPPPQKREREEQQQMPVTIVDPYGGGGAAAHHHHRPLAAQQPTSPAATTTGRPLPSAAFQKLLVIDGALAEVRGSLNVVDNEFVLPVLFLVTAVIEGSPADVGGGELEVDLGHRWMRLLLGMGCDEFMDISAGADAGNAGAQAQLDEVVDRVSSFLESYGSGRLRLGRRPSTSATDESVPSWVVIEQERHA</sequence>
<gene>
    <name evidence="5" type="ORF">BSAL_51825</name>
</gene>
<feature type="region of interest" description="Disordered" evidence="3">
    <location>
        <begin position="257"/>
        <end position="347"/>
    </location>
</feature>
<feature type="region of interest" description="Disordered" evidence="3">
    <location>
        <begin position="126"/>
        <end position="146"/>
    </location>
</feature>
<dbReference type="InterPro" id="IPR042470">
    <property type="entry name" value="RMI1_N_C_sf"/>
</dbReference>
<evidence type="ECO:0000256" key="2">
    <source>
        <dbReference type="ARBA" id="ARBA00018987"/>
    </source>
</evidence>
<dbReference type="VEuPathDB" id="TriTrypDB:BSAL_51825"/>
<dbReference type="Proteomes" id="UP000051952">
    <property type="component" value="Unassembled WGS sequence"/>
</dbReference>
<dbReference type="GO" id="GO:0031422">
    <property type="term" value="C:RecQ family helicase-topoisomerase III complex"/>
    <property type="evidence" value="ECO:0007669"/>
    <property type="project" value="TreeGrafter"/>
</dbReference>
<feature type="compositionally biased region" description="Low complexity" evidence="3">
    <location>
        <begin position="332"/>
        <end position="344"/>
    </location>
</feature>
<proteinExistence type="inferred from homology"/>
<dbReference type="GO" id="GO:0000712">
    <property type="term" value="P:resolution of meiotic recombination intermediates"/>
    <property type="evidence" value="ECO:0007669"/>
    <property type="project" value="TreeGrafter"/>
</dbReference>
<dbReference type="GO" id="GO:0000724">
    <property type="term" value="P:double-strand break repair via homologous recombination"/>
    <property type="evidence" value="ECO:0007669"/>
    <property type="project" value="TreeGrafter"/>
</dbReference>
<reference evidence="6" key="1">
    <citation type="submission" date="2015-09" db="EMBL/GenBank/DDBJ databases">
        <authorList>
            <consortium name="Pathogen Informatics"/>
        </authorList>
    </citation>
    <scope>NUCLEOTIDE SEQUENCE [LARGE SCALE GENOMIC DNA]</scope>
    <source>
        <strain evidence="6">Lake Konstanz</strain>
    </source>
</reference>
<dbReference type="InterPro" id="IPR013894">
    <property type="entry name" value="RMI1_OB"/>
</dbReference>
<accession>A0A0S4ILE1</accession>
<keyword evidence="6" id="KW-1185">Reference proteome</keyword>
<evidence type="ECO:0000313" key="5">
    <source>
        <dbReference type="EMBL" id="CUE68784.1"/>
    </source>
</evidence>
<dbReference type="EMBL" id="CYKH01000071">
    <property type="protein sequence ID" value="CUE68784.1"/>
    <property type="molecule type" value="Genomic_DNA"/>
</dbReference>
<name>A0A0S4ILE1_BODSA</name>
<feature type="compositionally biased region" description="Gly residues" evidence="3">
    <location>
        <begin position="137"/>
        <end position="146"/>
    </location>
</feature>
<evidence type="ECO:0000259" key="4">
    <source>
        <dbReference type="Pfam" id="PF08585"/>
    </source>
</evidence>
<dbReference type="GO" id="GO:0016604">
    <property type="term" value="C:nuclear body"/>
    <property type="evidence" value="ECO:0007669"/>
    <property type="project" value="TreeGrafter"/>
</dbReference>
<dbReference type="Pfam" id="PF08585">
    <property type="entry name" value="RMI1_N_C"/>
    <property type="match status" value="1"/>
</dbReference>
<evidence type="ECO:0000313" key="6">
    <source>
        <dbReference type="Proteomes" id="UP000051952"/>
    </source>
</evidence>
<organism evidence="5 6">
    <name type="scientific">Bodo saltans</name>
    <name type="common">Flagellated protozoan</name>
    <dbReference type="NCBI Taxonomy" id="75058"/>
    <lineage>
        <taxon>Eukaryota</taxon>
        <taxon>Discoba</taxon>
        <taxon>Euglenozoa</taxon>
        <taxon>Kinetoplastea</taxon>
        <taxon>Metakinetoplastina</taxon>
        <taxon>Eubodonida</taxon>
        <taxon>Bodonidae</taxon>
        <taxon>Bodo</taxon>
    </lineage>
</organism>
<protein>
    <recommendedName>
        <fullName evidence="2">RecQ-mediated genome instability protein 1</fullName>
    </recommendedName>
</protein>